<sequence>MALAVGVEHAGVASAKPPCNVCSNVGSGHPSFTTLEIPRPLIAIIIRLNISRMSHWIESDTEVGDSAIEFEQVKPKAEESEPDVEEPEPERNVQEPQSNVKETAPILRLPDEVLWKIGVCLYDYTPEQYQQPIHGGYKSLHNHSELSKVNHGYDPQQDFFNLCRIKRFNGVFTEFLYRYPKILSSRVNPNQPIGENTTLVNLLKMLFKHPRLARFV</sequence>
<dbReference type="AlphaFoldDB" id="A0A6A5V559"/>
<dbReference type="EMBL" id="ML976686">
    <property type="protein sequence ID" value="KAF1972583.1"/>
    <property type="molecule type" value="Genomic_DNA"/>
</dbReference>
<evidence type="ECO:0000313" key="2">
    <source>
        <dbReference type="EMBL" id="KAF1972583.1"/>
    </source>
</evidence>
<gene>
    <name evidence="2" type="ORF">BU23DRAFT_599628</name>
</gene>
<keyword evidence="3" id="KW-1185">Reference proteome</keyword>
<accession>A0A6A5V559</accession>
<dbReference type="Proteomes" id="UP000800036">
    <property type="component" value="Unassembled WGS sequence"/>
</dbReference>
<protein>
    <submittedName>
        <fullName evidence="2">Uncharacterized protein</fullName>
    </submittedName>
</protein>
<reference evidence="2" key="1">
    <citation type="journal article" date="2020" name="Stud. Mycol.">
        <title>101 Dothideomycetes genomes: a test case for predicting lifestyles and emergence of pathogens.</title>
        <authorList>
            <person name="Haridas S."/>
            <person name="Albert R."/>
            <person name="Binder M."/>
            <person name="Bloem J."/>
            <person name="Labutti K."/>
            <person name="Salamov A."/>
            <person name="Andreopoulos B."/>
            <person name="Baker S."/>
            <person name="Barry K."/>
            <person name="Bills G."/>
            <person name="Bluhm B."/>
            <person name="Cannon C."/>
            <person name="Castanera R."/>
            <person name="Culley D."/>
            <person name="Daum C."/>
            <person name="Ezra D."/>
            <person name="Gonzalez J."/>
            <person name="Henrissat B."/>
            <person name="Kuo A."/>
            <person name="Liang C."/>
            <person name="Lipzen A."/>
            <person name="Lutzoni F."/>
            <person name="Magnuson J."/>
            <person name="Mondo S."/>
            <person name="Nolan M."/>
            <person name="Ohm R."/>
            <person name="Pangilinan J."/>
            <person name="Park H.-J."/>
            <person name="Ramirez L."/>
            <person name="Alfaro M."/>
            <person name="Sun H."/>
            <person name="Tritt A."/>
            <person name="Yoshinaga Y."/>
            <person name="Zwiers L.-H."/>
            <person name="Turgeon B."/>
            <person name="Goodwin S."/>
            <person name="Spatafora J."/>
            <person name="Crous P."/>
            <person name="Grigoriev I."/>
        </authorList>
    </citation>
    <scope>NUCLEOTIDE SEQUENCE</scope>
    <source>
        <strain evidence="2">CBS 107.79</strain>
    </source>
</reference>
<feature type="region of interest" description="Disordered" evidence="1">
    <location>
        <begin position="73"/>
        <end position="99"/>
    </location>
</feature>
<name>A0A6A5V559_9PLEO</name>
<evidence type="ECO:0000256" key="1">
    <source>
        <dbReference type="SAM" id="MobiDB-lite"/>
    </source>
</evidence>
<organism evidence="2 3">
    <name type="scientific">Bimuria novae-zelandiae CBS 107.79</name>
    <dbReference type="NCBI Taxonomy" id="1447943"/>
    <lineage>
        <taxon>Eukaryota</taxon>
        <taxon>Fungi</taxon>
        <taxon>Dikarya</taxon>
        <taxon>Ascomycota</taxon>
        <taxon>Pezizomycotina</taxon>
        <taxon>Dothideomycetes</taxon>
        <taxon>Pleosporomycetidae</taxon>
        <taxon>Pleosporales</taxon>
        <taxon>Massarineae</taxon>
        <taxon>Didymosphaeriaceae</taxon>
        <taxon>Bimuria</taxon>
    </lineage>
</organism>
<proteinExistence type="predicted"/>
<evidence type="ECO:0000313" key="3">
    <source>
        <dbReference type="Proteomes" id="UP000800036"/>
    </source>
</evidence>